<sequence length="106" mass="12249">MFLLSLFSWKEKWEMLFILDNKTIPLISTQRNTASLRYTVSAKKVRSWTNLETLGNLLYSYSSVWFLVPSLILIVAMIGAIVLTKVKRQDQHITHHLHGSLPHQLA</sequence>
<keyword evidence="1" id="KW-1133">Transmembrane helix</keyword>
<feature type="transmembrane region" description="Helical" evidence="1">
    <location>
        <begin position="64"/>
        <end position="83"/>
    </location>
</feature>
<comment type="caution">
    <text evidence="2">The sequence shown here is derived from an EMBL/GenBank/DDBJ whole genome shotgun (WGS) entry which is preliminary data.</text>
</comment>
<name>A0A8T1QGM6_CARIL</name>
<evidence type="ECO:0000256" key="1">
    <source>
        <dbReference type="SAM" id="Phobius"/>
    </source>
</evidence>
<proteinExistence type="predicted"/>
<dbReference type="PANTHER" id="PTHR33269:SF17">
    <property type="entry name" value="NADH-UBIQUINONE OXIDOREDUCTASE CHAIN 6"/>
    <property type="match status" value="1"/>
</dbReference>
<keyword evidence="1" id="KW-0812">Transmembrane</keyword>
<protein>
    <submittedName>
        <fullName evidence="2">Uncharacterized protein</fullName>
    </submittedName>
</protein>
<organism evidence="2 3">
    <name type="scientific">Carya illinoinensis</name>
    <name type="common">Pecan</name>
    <dbReference type="NCBI Taxonomy" id="32201"/>
    <lineage>
        <taxon>Eukaryota</taxon>
        <taxon>Viridiplantae</taxon>
        <taxon>Streptophyta</taxon>
        <taxon>Embryophyta</taxon>
        <taxon>Tracheophyta</taxon>
        <taxon>Spermatophyta</taxon>
        <taxon>Magnoliopsida</taxon>
        <taxon>eudicotyledons</taxon>
        <taxon>Gunneridae</taxon>
        <taxon>Pentapetalae</taxon>
        <taxon>rosids</taxon>
        <taxon>fabids</taxon>
        <taxon>Fagales</taxon>
        <taxon>Juglandaceae</taxon>
        <taxon>Carya</taxon>
    </lineage>
</organism>
<dbReference type="AlphaFoldDB" id="A0A8T1QGM6"/>
<evidence type="ECO:0000313" key="2">
    <source>
        <dbReference type="EMBL" id="KAG6653493.1"/>
    </source>
</evidence>
<keyword evidence="3" id="KW-1185">Reference proteome</keyword>
<dbReference type="PANTHER" id="PTHR33269">
    <property type="entry name" value="NADH-UBIQUINONE OXIDOREDUCTASE CHAIN 6"/>
    <property type="match status" value="1"/>
</dbReference>
<dbReference type="EMBL" id="CM031813">
    <property type="protein sequence ID" value="KAG6653493.1"/>
    <property type="molecule type" value="Genomic_DNA"/>
</dbReference>
<reference evidence="2" key="1">
    <citation type="submission" date="2020-12" db="EMBL/GenBank/DDBJ databases">
        <title>WGS assembly of Carya illinoinensis cv. Pawnee.</title>
        <authorList>
            <person name="Platts A."/>
            <person name="Shu S."/>
            <person name="Wright S."/>
            <person name="Barry K."/>
            <person name="Edger P."/>
            <person name="Pires J.C."/>
            <person name="Schmutz J."/>
        </authorList>
    </citation>
    <scope>NUCLEOTIDE SEQUENCE</scope>
    <source>
        <tissue evidence="2">Leaf</tissue>
    </source>
</reference>
<dbReference type="Proteomes" id="UP000811609">
    <property type="component" value="Chromosome 5"/>
</dbReference>
<evidence type="ECO:0000313" key="3">
    <source>
        <dbReference type="Proteomes" id="UP000811609"/>
    </source>
</evidence>
<accession>A0A8T1QGM6</accession>
<keyword evidence="1" id="KW-0472">Membrane</keyword>
<gene>
    <name evidence="2" type="ORF">CIPAW_05G081600</name>
</gene>